<dbReference type="InterPro" id="IPR011037">
    <property type="entry name" value="Pyrv_Knase-like_insert_dom_sf"/>
</dbReference>
<dbReference type="SUPFAM" id="SSF50800">
    <property type="entry name" value="PK beta-barrel domain-like"/>
    <property type="match status" value="1"/>
</dbReference>
<dbReference type="PANTHER" id="PTHR36930">
    <property type="entry name" value="METAL-SULFUR CLUSTER BIOSYNTHESIS PROTEINS YUAD-RELATED"/>
    <property type="match status" value="1"/>
</dbReference>
<dbReference type="Gene3D" id="2.40.33.20">
    <property type="entry name" value="PK beta-barrel domain-like"/>
    <property type="match status" value="1"/>
</dbReference>
<dbReference type="InterPro" id="IPR005302">
    <property type="entry name" value="MoCF_Sase_C"/>
</dbReference>
<evidence type="ECO:0000259" key="1">
    <source>
        <dbReference type="PROSITE" id="PS51340"/>
    </source>
</evidence>
<dbReference type="InterPro" id="IPR052716">
    <property type="entry name" value="MOSC_domain"/>
</dbReference>
<dbReference type="GO" id="GO:0003824">
    <property type="term" value="F:catalytic activity"/>
    <property type="evidence" value="ECO:0007669"/>
    <property type="project" value="InterPro"/>
</dbReference>
<organism evidence="2 3">
    <name type="scientific">Clostridium thermobutyricum DSM 4928</name>
    <dbReference type="NCBI Taxonomy" id="1121339"/>
    <lineage>
        <taxon>Bacteria</taxon>
        <taxon>Bacillati</taxon>
        <taxon>Bacillota</taxon>
        <taxon>Clostridia</taxon>
        <taxon>Eubacteriales</taxon>
        <taxon>Clostridiaceae</taxon>
        <taxon>Clostridium</taxon>
    </lineage>
</organism>
<evidence type="ECO:0000313" key="3">
    <source>
        <dbReference type="Proteomes" id="UP000191448"/>
    </source>
</evidence>
<dbReference type="GO" id="GO:0030151">
    <property type="term" value="F:molybdenum ion binding"/>
    <property type="evidence" value="ECO:0007669"/>
    <property type="project" value="InterPro"/>
</dbReference>
<feature type="domain" description="MOSC" evidence="1">
    <location>
        <begin position="18"/>
        <end position="142"/>
    </location>
</feature>
<dbReference type="PROSITE" id="PS51340">
    <property type="entry name" value="MOSC"/>
    <property type="match status" value="1"/>
</dbReference>
<sequence length="143" mass="15854">MGKIVAICKSEKKGTAKKRIDEINLIENFGLEGDAHGGNWHRQVSLLDVQKINDFNKEGGNVVFGDFGENLVIEGIEVDKLPIGQKLQVGDAILEVTQIGKKCHNECEIFHRVGRCIMPVYGTFARVIKSGHIEEGLDIELIK</sequence>
<gene>
    <name evidence="2" type="ORF">CLTHE_05700</name>
</gene>
<dbReference type="RefSeq" id="WP_080021913.1">
    <property type="nucleotide sequence ID" value="NZ_LTAY01000022.1"/>
</dbReference>
<dbReference type="AlphaFoldDB" id="A0A1V4SZS2"/>
<dbReference type="GO" id="GO:0030170">
    <property type="term" value="F:pyridoxal phosphate binding"/>
    <property type="evidence" value="ECO:0007669"/>
    <property type="project" value="InterPro"/>
</dbReference>
<dbReference type="Proteomes" id="UP000191448">
    <property type="component" value="Unassembled WGS sequence"/>
</dbReference>
<comment type="caution">
    <text evidence="2">The sequence shown here is derived from an EMBL/GenBank/DDBJ whole genome shotgun (WGS) entry which is preliminary data.</text>
</comment>
<protein>
    <submittedName>
        <fullName evidence="2">MOSC domain protein</fullName>
    </submittedName>
</protein>
<dbReference type="Pfam" id="PF03473">
    <property type="entry name" value="MOSC"/>
    <property type="match status" value="1"/>
</dbReference>
<dbReference type="EMBL" id="LTAY01000022">
    <property type="protein sequence ID" value="OPX49595.1"/>
    <property type="molecule type" value="Genomic_DNA"/>
</dbReference>
<name>A0A1V4SZS2_9CLOT</name>
<proteinExistence type="predicted"/>
<reference evidence="2 3" key="1">
    <citation type="submission" date="2016-02" db="EMBL/GenBank/DDBJ databases">
        <title>Genome sequence of Clostridium thermobutyricum DSM 4928.</title>
        <authorList>
            <person name="Poehlein A."/>
            <person name="Daniel R."/>
        </authorList>
    </citation>
    <scope>NUCLEOTIDE SEQUENCE [LARGE SCALE GENOMIC DNA]</scope>
    <source>
        <strain evidence="2 3">DSM 4928</strain>
    </source>
</reference>
<dbReference type="PANTHER" id="PTHR36930:SF1">
    <property type="entry name" value="MOSC DOMAIN-CONTAINING PROTEIN"/>
    <property type="match status" value="1"/>
</dbReference>
<accession>A0A1V4SZS2</accession>
<evidence type="ECO:0000313" key="2">
    <source>
        <dbReference type="EMBL" id="OPX49595.1"/>
    </source>
</evidence>
<dbReference type="OrthoDB" id="9789048at2"/>